<comment type="subcellular location">
    <subcellularLocation>
        <location evidence="6">Cytoplasm</location>
    </subcellularLocation>
    <text evidence="6">Membrane-associated.</text>
</comment>
<feature type="binding site" evidence="6">
    <location>
        <begin position="158"/>
        <end position="160"/>
    </location>
    <ligand>
        <name>ATP</name>
        <dbReference type="ChEBI" id="CHEBI:30616"/>
    </ligand>
</feature>
<sequence>MGALGIDLGNTNTVVCAARSELLLEEPSVMLLRDSGARRPKVAAVGHDARSLVGRTSNGVSAVRPLRDGVITDLDTAQAYIRAVLHKLAPHRWQRLRIHAVVGVPLGATPLERRALLEAAEEAGLHRPALLAEPIAGAIGCGIDPLDRRTHLAVDIGGGTAEVTAFCFGEVVAHRSSRVAGDEMTMAVFHHLREQHGILLGELDAEDIKVRCSTEEGPTIAVAGRDAATGRPKVATVTIEELQAAMRPVIDAIVQTLAACMDDLPPQSVGDVLSEGLLAFGGGSLARGVHHRLDEALGFSVKPAERPLTCVAEGAAKALRDRRLLDAFRGW</sequence>
<comment type="caution">
    <text evidence="6">Lacks conserved residue(s) required for the propagation of feature annotation.</text>
</comment>
<dbReference type="PRINTS" id="PR01652">
    <property type="entry name" value="SHAPEPROTEIN"/>
</dbReference>
<evidence type="ECO:0000313" key="7">
    <source>
        <dbReference type="EMBL" id="TNC22272.1"/>
    </source>
</evidence>
<dbReference type="OrthoDB" id="9768127at2"/>
<protein>
    <recommendedName>
        <fullName evidence="6">Cell shape-determining protein MreB</fullName>
    </recommendedName>
</protein>
<evidence type="ECO:0000256" key="1">
    <source>
        <dbReference type="ARBA" id="ARBA00022490"/>
    </source>
</evidence>
<proteinExistence type="inferred from homology"/>
<comment type="caution">
    <text evidence="7">The sequence shown here is derived from an EMBL/GenBank/DDBJ whole genome shotgun (WGS) entry which is preliminary data.</text>
</comment>
<evidence type="ECO:0000256" key="2">
    <source>
        <dbReference type="ARBA" id="ARBA00022741"/>
    </source>
</evidence>
<feature type="binding site" evidence="6">
    <location>
        <begin position="282"/>
        <end position="285"/>
    </location>
    <ligand>
        <name>ATP</name>
        <dbReference type="ChEBI" id="CHEBI:30616"/>
    </ligand>
</feature>
<accession>A0A5C4LWT5</accession>
<dbReference type="PANTHER" id="PTHR42749:SF1">
    <property type="entry name" value="CELL SHAPE-DETERMINING PROTEIN MREB"/>
    <property type="match status" value="1"/>
</dbReference>
<keyword evidence="2 6" id="KW-0547">Nucleotide-binding</keyword>
<keyword evidence="4 6" id="KW-0133">Cell shape</keyword>
<dbReference type="Proteomes" id="UP000305546">
    <property type="component" value="Unassembled WGS sequence"/>
</dbReference>
<dbReference type="EMBL" id="VDFW01000028">
    <property type="protein sequence ID" value="TNC22272.1"/>
    <property type="molecule type" value="Genomic_DNA"/>
</dbReference>
<dbReference type="Gene3D" id="3.30.420.40">
    <property type="match status" value="2"/>
</dbReference>
<dbReference type="InterPro" id="IPR043129">
    <property type="entry name" value="ATPase_NBD"/>
</dbReference>
<organism evidence="7 8">
    <name type="scientific">Amycolatopsis alkalitolerans</name>
    <dbReference type="NCBI Taxonomy" id="2547244"/>
    <lineage>
        <taxon>Bacteria</taxon>
        <taxon>Bacillati</taxon>
        <taxon>Actinomycetota</taxon>
        <taxon>Actinomycetes</taxon>
        <taxon>Pseudonocardiales</taxon>
        <taxon>Pseudonocardiaceae</taxon>
        <taxon>Amycolatopsis</taxon>
    </lineage>
</organism>
<name>A0A5C4LWT5_9PSEU</name>
<dbReference type="GO" id="GO:0005737">
    <property type="term" value="C:cytoplasm"/>
    <property type="evidence" value="ECO:0007669"/>
    <property type="project" value="UniProtKB-SubCell"/>
</dbReference>
<evidence type="ECO:0000256" key="4">
    <source>
        <dbReference type="ARBA" id="ARBA00022960"/>
    </source>
</evidence>
<dbReference type="GO" id="GO:0008360">
    <property type="term" value="P:regulation of cell shape"/>
    <property type="evidence" value="ECO:0007669"/>
    <property type="project" value="UniProtKB-UniRule"/>
</dbReference>
<dbReference type="InterPro" id="IPR004753">
    <property type="entry name" value="MreB"/>
</dbReference>
<dbReference type="AlphaFoldDB" id="A0A5C4LWT5"/>
<feature type="binding site" evidence="6">
    <location>
        <begin position="206"/>
        <end position="209"/>
    </location>
    <ligand>
        <name>ATP</name>
        <dbReference type="ChEBI" id="CHEBI:30616"/>
    </ligand>
</feature>
<reference evidence="7 8" key="1">
    <citation type="submission" date="2019-06" db="EMBL/GenBank/DDBJ databases">
        <title>Amycolatopsis alkalitolerans sp. nov., isolated from Gastrodia elata Blume.</title>
        <authorList>
            <person name="Narsing Rao M.P."/>
            <person name="Li W.J."/>
        </authorList>
    </citation>
    <scope>NUCLEOTIDE SEQUENCE [LARGE SCALE GENOMIC DNA]</scope>
    <source>
        <strain evidence="7 8">SYSUP0005</strain>
    </source>
</reference>
<dbReference type="Pfam" id="PF06723">
    <property type="entry name" value="MreB_Mbl"/>
    <property type="match status" value="1"/>
</dbReference>
<dbReference type="PANTHER" id="PTHR42749">
    <property type="entry name" value="CELL SHAPE-DETERMINING PROTEIN MREB"/>
    <property type="match status" value="1"/>
</dbReference>
<evidence type="ECO:0000256" key="6">
    <source>
        <dbReference type="HAMAP-Rule" id="MF_02207"/>
    </source>
</evidence>
<dbReference type="GO" id="GO:0005524">
    <property type="term" value="F:ATP binding"/>
    <property type="evidence" value="ECO:0007669"/>
    <property type="project" value="UniProtKB-KW"/>
</dbReference>
<gene>
    <name evidence="6" type="primary">mreB</name>
    <name evidence="7" type="ORF">FG385_25950</name>
</gene>
<comment type="function">
    <text evidence="6">Forms membrane-associated dynamic filaments that are essential for cell shape determination. Acts by regulating cell wall synthesis and cell elongation, and thus cell shape. A feedback loop between cell geometry and MreB localization may maintain elongated cell shape by targeting cell wall growth to regions of negative cell wall curvature.</text>
</comment>
<evidence type="ECO:0000313" key="8">
    <source>
        <dbReference type="Proteomes" id="UP000305546"/>
    </source>
</evidence>
<keyword evidence="1 6" id="KW-0963">Cytoplasm</keyword>
<dbReference type="SUPFAM" id="SSF53067">
    <property type="entry name" value="Actin-like ATPase domain"/>
    <property type="match status" value="2"/>
</dbReference>
<keyword evidence="3 6" id="KW-0067">ATP-binding</keyword>
<dbReference type="InterPro" id="IPR056546">
    <property type="entry name" value="MreB_MamK-like"/>
</dbReference>
<keyword evidence="8" id="KW-1185">Reference proteome</keyword>
<dbReference type="CDD" id="cd10225">
    <property type="entry name" value="ASKHA_NBD_MreB-like"/>
    <property type="match status" value="1"/>
</dbReference>
<evidence type="ECO:0000256" key="5">
    <source>
        <dbReference type="ARBA" id="ARBA00023458"/>
    </source>
</evidence>
<evidence type="ECO:0000256" key="3">
    <source>
        <dbReference type="ARBA" id="ARBA00022840"/>
    </source>
</evidence>
<comment type="similarity">
    <text evidence="5 6">Belongs to the FtsA/MreB family.</text>
</comment>
<dbReference type="GO" id="GO:0000902">
    <property type="term" value="P:cell morphogenesis"/>
    <property type="evidence" value="ECO:0007669"/>
    <property type="project" value="InterPro"/>
</dbReference>
<dbReference type="HAMAP" id="MF_02207">
    <property type="entry name" value="MreB"/>
    <property type="match status" value="1"/>
</dbReference>
<comment type="subunit">
    <text evidence="6">Forms polymers.</text>
</comment>